<dbReference type="Proteomes" id="UP000228380">
    <property type="component" value="Chromosome 12"/>
</dbReference>
<protein>
    <submittedName>
        <fullName evidence="19">Cation/H(+) antiporter 15</fullName>
    </submittedName>
</protein>
<comment type="subcellular location">
    <subcellularLocation>
        <location evidence="3">Membrane</location>
        <topology evidence="3">Multi-pass membrane protein</topology>
    </subcellularLocation>
    <subcellularLocation>
        <location evidence="2">Plastid</location>
        <location evidence="2">Chloroplast envelope</location>
    </subcellularLocation>
</comment>
<evidence type="ECO:0000256" key="1">
    <source>
        <dbReference type="ARBA" id="ARBA00003198"/>
    </source>
</evidence>
<feature type="transmembrane region" description="Helical" evidence="14">
    <location>
        <begin position="350"/>
        <end position="371"/>
    </location>
</feature>
<keyword evidence="5" id="KW-0050">Antiport</keyword>
<feature type="transmembrane region" description="Helical" evidence="14">
    <location>
        <begin position="227"/>
        <end position="252"/>
    </location>
</feature>
<evidence type="ECO:0000256" key="3">
    <source>
        <dbReference type="ARBA" id="ARBA00004141"/>
    </source>
</evidence>
<evidence type="ECO:0000256" key="10">
    <source>
        <dbReference type="ARBA" id="ARBA00023065"/>
    </source>
</evidence>
<evidence type="ECO:0000256" key="14">
    <source>
        <dbReference type="SAM" id="Phobius"/>
    </source>
</evidence>
<dbReference type="InterPro" id="IPR050794">
    <property type="entry name" value="CPA2_transporter"/>
</dbReference>
<dbReference type="GO" id="GO:1902600">
    <property type="term" value="P:proton transmembrane transport"/>
    <property type="evidence" value="ECO:0007669"/>
    <property type="project" value="InterPro"/>
</dbReference>
<gene>
    <name evidence="19" type="primary">LOC103708921</name>
</gene>
<keyword evidence="18" id="KW-1185">Reference proteome</keyword>
<keyword evidence="8" id="KW-0630">Potassium</keyword>
<keyword evidence="11 14" id="KW-0472">Membrane</keyword>
<dbReference type="Gene3D" id="1.20.1530.20">
    <property type="match status" value="1"/>
</dbReference>
<dbReference type="GO" id="GO:0015297">
    <property type="term" value="F:antiporter activity"/>
    <property type="evidence" value="ECO:0007669"/>
    <property type="project" value="UniProtKB-KW"/>
</dbReference>
<dbReference type="Gene3D" id="3.40.50.12370">
    <property type="match status" value="1"/>
</dbReference>
<evidence type="ECO:0000256" key="9">
    <source>
        <dbReference type="ARBA" id="ARBA00022989"/>
    </source>
</evidence>
<evidence type="ECO:0000313" key="18">
    <source>
        <dbReference type="Proteomes" id="UP000228380"/>
    </source>
</evidence>
<reference evidence="19" key="2">
    <citation type="submission" date="2025-08" db="UniProtKB">
        <authorList>
            <consortium name="RefSeq"/>
        </authorList>
    </citation>
    <scope>IDENTIFICATION</scope>
    <source>
        <tissue evidence="19">Young leaves</tissue>
    </source>
</reference>
<dbReference type="InterPro" id="IPR057291">
    <property type="entry name" value="CHX17_2nd"/>
</dbReference>
<evidence type="ECO:0000256" key="13">
    <source>
        <dbReference type="ARBA" id="ARBA00054890"/>
    </source>
</evidence>
<evidence type="ECO:0000313" key="19">
    <source>
        <dbReference type="RefSeq" id="XP_008792255.1"/>
    </source>
</evidence>
<feature type="transmembrane region" description="Helical" evidence="14">
    <location>
        <begin position="92"/>
        <end position="113"/>
    </location>
</feature>
<dbReference type="InterPro" id="IPR057290">
    <property type="entry name" value="CHX17_C"/>
</dbReference>
<dbReference type="InterPro" id="IPR006153">
    <property type="entry name" value="Cation/H_exchanger_TM"/>
</dbReference>
<feature type="transmembrane region" description="Helical" evidence="14">
    <location>
        <begin position="194"/>
        <end position="215"/>
    </location>
</feature>
<evidence type="ECO:0000256" key="8">
    <source>
        <dbReference type="ARBA" id="ARBA00022958"/>
    </source>
</evidence>
<evidence type="ECO:0000256" key="2">
    <source>
        <dbReference type="ARBA" id="ARBA00004119"/>
    </source>
</evidence>
<dbReference type="PANTHER" id="PTHR32468">
    <property type="entry name" value="CATION/H + ANTIPORTER"/>
    <property type="match status" value="1"/>
</dbReference>
<feature type="domain" description="Cation/H(+) antiporter central" evidence="16">
    <location>
        <begin position="559"/>
        <end position="637"/>
    </location>
</feature>
<proteinExistence type="inferred from homology"/>
<evidence type="ECO:0000256" key="12">
    <source>
        <dbReference type="ARBA" id="ARBA00038341"/>
    </source>
</evidence>
<feature type="domain" description="Cation/H+ exchanger transmembrane" evidence="15">
    <location>
        <begin position="42"/>
        <end position="426"/>
    </location>
</feature>
<sequence length="820" mass="89893">MNVYCYKTSATRNAVSSNGIWEGGNPLEFSLPLLSVQLLLVVAITRILHFLLKPLKQPRIVSEIMGGIILGPSVLCRNKTFKNTIFPSRGQPVLDTIATFGLMYVIFVIGVKMDPALVVRSGRKSLVLGLSGLVLPFAITTPVCMHAVRSLTKEVGDRFAFTFALTTTFSMSSFAVLVPILSELHLLNSELGRIAMSASMTNDLIGWVIMLIYIVEDAGRVSPAAPAWAFFSIAALFVFIVFVVRPIAIWVVDHTPPGKPVDEVYIFVFLLIVLVVGFYSDIIGTNSFHGALMLGLVIPDGPPLGAALVEKVEAIVEAVLLPLYYALTGLNTDFSTFGGDARGLAKLQPVVFFACLGKLVGILLPSLYFGIPFQDALSLSLFMNAKGIVEVVTYHMWKVNKLVDEEIYSYLMLSTVIITAVVIPIATYLYQPSRRYSVYKRRTIQHHKQESELRLLACVQDQSHVPTTINLLEASYASPTAPIAIYVLHLVELVGRAAPLFIPHKLPRSNSSVSTTTSATSASTSTLTSTAAAAAAAAASIPESDHIINAFLLHEQRHHHTVSVHPFTTISPYSSMHDEVCRLAVEKRTSLIILPFHKRRIIRSHVEVNSSLRTVNRKVLSTAPCSVGILIDGVTAGGGKGTLSGDFLHNVIVFFFGGEDDREALAYGARMANHPGVTLTIIRFLPSRSIRDDQAERRLDNRLLDEVKLMSARNKRVVYREALVGDMEEIVEEMKALDESCYDLVMVGMRHRSNSVLSDGLSSWGDCPELGVVGEFLASLDFESKFSVLVVKQQDQAWLHQDAGEVKAFLVEEEGFYPAG</sequence>
<organism evidence="18 19">
    <name type="scientific">Phoenix dactylifera</name>
    <name type="common">Date palm</name>
    <dbReference type="NCBI Taxonomy" id="42345"/>
    <lineage>
        <taxon>Eukaryota</taxon>
        <taxon>Viridiplantae</taxon>
        <taxon>Streptophyta</taxon>
        <taxon>Embryophyta</taxon>
        <taxon>Tracheophyta</taxon>
        <taxon>Spermatophyta</taxon>
        <taxon>Magnoliopsida</taxon>
        <taxon>Liliopsida</taxon>
        <taxon>Arecaceae</taxon>
        <taxon>Coryphoideae</taxon>
        <taxon>Phoeniceae</taxon>
        <taxon>Phoenix</taxon>
    </lineage>
</organism>
<dbReference type="OrthoDB" id="1889525at2759"/>
<dbReference type="PANTHER" id="PTHR32468:SF90">
    <property type="entry name" value="OS05G0473401 PROTEIN"/>
    <property type="match status" value="1"/>
</dbReference>
<dbReference type="Pfam" id="PF00999">
    <property type="entry name" value="Na_H_Exchanger"/>
    <property type="match status" value="1"/>
</dbReference>
<keyword evidence="6" id="KW-0633">Potassium transport</keyword>
<comment type="similarity">
    <text evidence="12">Belongs to the monovalent cation:proton antiporter 2 (CPA2) transporter (TC 2.A.37) family. CHX (TC 2.A.37.4) subfamily.</text>
</comment>
<accession>A0A8B7C5L9</accession>
<comment type="function">
    <text evidence="13">May operate as a cation/H(+) antiporter.</text>
</comment>
<dbReference type="GeneID" id="103708921"/>
<dbReference type="GO" id="GO:0012505">
    <property type="term" value="C:endomembrane system"/>
    <property type="evidence" value="ECO:0007669"/>
    <property type="project" value="TreeGrafter"/>
</dbReference>
<evidence type="ECO:0000259" key="15">
    <source>
        <dbReference type="Pfam" id="PF00999"/>
    </source>
</evidence>
<dbReference type="Pfam" id="PF23259">
    <property type="entry name" value="CHX17_C"/>
    <property type="match status" value="1"/>
</dbReference>
<feature type="transmembrane region" description="Helical" evidence="14">
    <location>
        <begin position="407"/>
        <end position="430"/>
    </location>
</feature>
<evidence type="ECO:0000256" key="5">
    <source>
        <dbReference type="ARBA" id="ARBA00022449"/>
    </source>
</evidence>
<evidence type="ECO:0000259" key="16">
    <source>
        <dbReference type="Pfam" id="PF23256"/>
    </source>
</evidence>
<feature type="domain" description="Cation/H(+) antiporter C-terminal" evidence="17">
    <location>
        <begin position="651"/>
        <end position="794"/>
    </location>
</feature>
<evidence type="ECO:0000256" key="7">
    <source>
        <dbReference type="ARBA" id="ARBA00022692"/>
    </source>
</evidence>
<dbReference type="GO" id="GO:0009941">
    <property type="term" value="C:chloroplast envelope"/>
    <property type="evidence" value="ECO:0007669"/>
    <property type="project" value="UniProtKB-SubCell"/>
</dbReference>
<comment type="function">
    <text evidence="1">May function as sodium-coupled metabolite transporter across the chloroplast envelope.</text>
</comment>
<feature type="transmembrane region" description="Helical" evidence="14">
    <location>
        <begin position="264"/>
        <end position="284"/>
    </location>
</feature>
<evidence type="ECO:0000256" key="4">
    <source>
        <dbReference type="ARBA" id="ARBA00022448"/>
    </source>
</evidence>
<feature type="transmembrane region" description="Helical" evidence="14">
    <location>
        <begin position="160"/>
        <end position="182"/>
    </location>
</feature>
<dbReference type="FunFam" id="1.20.1530.20:FF:000022">
    <property type="entry name" value="Cation/H(+) antiporter 24"/>
    <property type="match status" value="1"/>
</dbReference>
<keyword evidence="10" id="KW-0406">Ion transport</keyword>
<feature type="transmembrane region" description="Helical" evidence="14">
    <location>
        <begin position="125"/>
        <end position="148"/>
    </location>
</feature>
<dbReference type="GO" id="GO:0016020">
    <property type="term" value="C:membrane"/>
    <property type="evidence" value="ECO:0007669"/>
    <property type="project" value="UniProtKB-SubCell"/>
</dbReference>
<dbReference type="GO" id="GO:0006885">
    <property type="term" value="P:regulation of pH"/>
    <property type="evidence" value="ECO:0007669"/>
    <property type="project" value="TreeGrafter"/>
</dbReference>
<dbReference type="Pfam" id="PF23256">
    <property type="entry name" value="CHX17_2nd"/>
    <property type="match status" value="1"/>
</dbReference>
<reference evidence="18" key="1">
    <citation type="journal article" date="2019" name="Nat. Commun.">
        <title>Genome-wide association mapping of date palm fruit traits.</title>
        <authorList>
            <person name="Hazzouri K.M."/>
            <person name="Gros-Balthazard M."/>
            <person name="Flowers J.M."/>
            <person name="Copetti D."/>
            <person name="Lemansour A."/>
            <person name="Lebrun M."/>
            <person name="Masmoudi K."/>
            <person name="Ferrand S."/>
            <person name="Dhar M.I."/>
            <person name="Fresquez Z.A."/>
            <person name="Rosas U."/>
            <person name="Zhang J."/>
            <person name="Talag J."/>
            <person name="Lee S."/>
            <person name="Kudrna D."/>
            <person name="Powell R.F."/>
            <person name="Leitch I.J."/>
            <person name="Krueger R.R."/>
            <person name="Wing R.A."/>
            <person name="Amiri K.M.A."/>
            <person name="Purugganan M.D."/>
        </authorList>
    </citation>
    <scope>NUCLEOTIDE SEQUENCE [LARGE SCALE GENOMIC DNA]</scope>
    <source>
        <strain evidence="18">cv. Khalas</strain>
    </source>
</reference>
<evidence type="ECO:0000259" key="17">
    <source>
        <dbReference type="Pfam" id="PF23259"/>
    </source>
</evidence>
<keyword evidence="9 14" id="KW-1133">Transmembrane helix</keyword>
<dbReference type="AlphaFoldDB" id="A0A8B7C5L9"/>
<name>A0A8B7C5L9_PHODC</name>
<evidence type="ECO:0000256" key="6">
    <source>
        <dbReference type="ARBA" id="ARBA00022538"/>
    </source>
</evidence>
<dbReference type="RefSeq" id="XP_008792255.1">
    <property type="nucleotide sequence ID" value="XM_008794033.4"/>
</dbReference>
<keyword evidence="7 14" id="KW-0812">Transmembrane</keyword>
<dbReference type="GO" id="GO:0006813">
    <property type="term" value="P:potassium ion transport"/>
    <property type="evidence" value="ECO:0007669"/>
    <property type="project" value="UniProtKB-KW"/>
</dbReference>
<evidence type="ECO:0000256" key="11">
    <source>
        <dbReference type="ARBA" id="ARBA00023136"/>
    </source>
</evidence>
<dbReference type="InterPro" id="IPR038770">
    <property type="entry name" value="Na+/solute_symporter_sf"/>
</dbReference>
<keyword evidence="4" id="KW-0813">Transport</keyword>
<dbReference type="KEGG" id="pda:103708921"/>